<organism evidence="2">
    <name type="scientific">Ascaris suum</name>
    <name type="common">Pig roundworm</name>
    <name type="synonym">Ascaris lumbricoides</name>
    <dbReference type="NCBI Taxonomy" id="6253"/>
    <lineage>
        <taxon>Eukaryota</taxon>
        <taxon>Metazoa</taxon>
        <taxon>Ecdysozoa</taxon>
        <taxon>Nematoda</taxon>
        <taxon>Chromadorea</taxon>
        <taxon>Rhabditida</taxon>
        <taxon>Spirurina</taxon>
        <taxon>Ascaridomorpha</taxon>
        <taxon>Ascaridoidea</taxon>
        <taxon>Ascarididae</taxon>
        <taxon>Ascaris</taxon>
    </lineage>
</organism>
<name>F1KYB5_ASCSU</name>
<dbReference type="Gene3D" id="2.60.40.10">
    <property type="entry name" value="Immunoglobulins"/>
    <property type="match status" value="1"/>
</dbReference>
<protein>
    <submittedName>
        <fullName evidence="2">Titin</fullName>
    </submittedName>
</protein>
<dbReference type="Pfam" id="PF07679">
    <property type="entry name" value="I-set"/>
    <property type="match status" value="1"/>
</dbReference>
<feature type="domain" description="Immunoglobulin I-set" evidence="1">
    <location>
        <begin position="23"/>
        <end position="77"/>
    </location>
</feature>
<sequence length="111" mass="12666">MLVLLQFPNAPAVFGNSCGFSYHNGTSLAAAHRFRPVFDFGYVALDILYAYPEDSGTYTLVARNELGEVQSNLELVVNSKKTPYLRSHYPRRLERIRELEQNKTKPCRILT</sequence>
<dbReference type="InterPro" id="IPR013783">
    <property type="entry name" value="Ig-like_fold"/>
</dbReference>
<accession>F1KYB5</accession>
<proteinExistence type="evidence at transcript level"/>
<dbReference type="InterPro" id="IPR013098">
    <property type="entry name" value="Ig_I-set"/>
</dbReference>
<dbReference type="EMBL" id="JI167962">
    <property type="protein sequence ID" value="ADY42869.1"/>
    <property type="molecule type" value="mRNA"/>
</dbReference>
<dbReference type="AlphaFoldDB" id="F1KYB5"/>
<reference evidence="2" key="1">
    <citation type="journal article" date="2011" name="Genome Res.">
        <title>Deep small RNA sequencing from the nematode Ascaris reveals conservation, functional diversification, and novel developmental profiles.</title>
        <authorList>
            <person name="Wang J."/>
            <person name="Czech B."/>
            <person name="Crunk A."/>
            <person name="Wallace A."/>
            <person name="Mitreva M."/>
            <person name="Hannon G.J."/>
            <person name="Davis R.E."/>
        </authorList>
    </citation>
    <scope>NUCLEOTIDE SEQUENCE</scope>
</reference>
<evidence type="ECO:0000313" key="2">
    <source>
        <dbReference type="EMBL" id="ADY42869.1"/>
    </source>
</evidence>
<dbReference type="SUPFAM" id="SSF48726">
    <property type="entry name" value="Immunoglobulin"/>
    <property type="match status" value="1"/>
</dbReference>
<evidence type="ECO:0000259" key="1">
    <source>
        <dbReference type="Pfam" id="PF07679"/>
    </source>
</evidence>
<dbReference type="InterPro" id="IPR036179">
    <property type="entry name" value="Ig-like_dom_sf"/>
</dbReference>